<sequence length="305" mass="35682">MNFIKIILLIVTFLLSLSCCKNRQKESSALTNNFKFKTFIEVSKKKGEFIIYKPCDGPTRKLKWNAKNELEIIEVVEDLKKKISYTEEFRDGFRIYYGNGDYYDFRIFDKEKRVYKVTCKRKDNFSNKNWGIPPFVVDLDNSKSFRLLKQPCLECYTEEQCIALGEMTNKKKSKAEKNYEKNTKVNYKIFELNIGKREINLEIPIPSGYDKLPKNIEAYKLNGDSGSFLFVIGERECDGCPFFVSTHNTEGELLSYSYQIKKSGERRIIASKGKNLVIFEKYGITNQEINIQMNNPKVTKYKIKN</sequence>
<name>A0A2H1EBD4_9FLAO</name>
<gene>
    <name evidence="1" type="ORF">MARIT_1935</name>
</gene>
<evidence type="ECO:0008006" key="3">
    <source>
        <dbReference type="Google" id="ProtNLM"/>
    </source>
</evidence>
<dbReference type="GeneID" id="47723432"/>
<keyword evidence="2" id="KW-1185">Reference proteome</keyword>
<evidence type="ECO:0000313" key="1">
    <source>
        <dbReference type="EMBL" id="SFZ83188.1"/>
    </source>
</evidence>
<dbReference type="Proteomes" id="UP000231564">
    <property type="component" value="Chromosome MARIT"/>
</dbReference>
<organism evidence="1 2">
    <name type="scientific">Tenacibaculum maritimum NCIMB 2154</name>
    <dbReference type="NCBI Taxonomy" id="1349785"/>
    <lineage>
        <taxon>Bacteria</taxon>
        <taxon>Pseudomonadati</taxon>
        <taxon>Bacteroidota</taxon>
        <taxon>Flavobacteriia</taxon>
        <taxon>Flavobacteriales</taxon>
        <taxon>Flavobacteriaceae</taxon>
        <taxon>Tenacibaculum</taxon>
    </lineage>
</organism>
<dbReference type="AlphaFoldDB" id="A0A2H1EBD4"/>
<evidence type="ECO:0000313" key="2">
    <source>
        <dbReference type="Proteomes" id="UP000231564"/>
    </source>
</evidence>
<reference evidence="1 2" key="1">
    <citation type="submission" date="2016-11" db="EMBL/GenBank/DDBJ databases">
        <authorList>
            <person name="Jaros S."/>
            <person name="Januszkiewicz K."/>
            <person name="Wedrychowicz H."/>
        </authorList>
    </citation>
    <scope>NUCLEOTIDE SEQUENCE [LARGE SCALE GENOMIC DNA]</scope>
    <source>
        <strain evidence="1">NCIMB 2154T</strain>
    </source>
</reference>
<dbReference type="OrthoDB" id="1371971at2"/>
<proteinExistence type="predicted"/>
<dbReference type="PROSITE" id="PS51257">
    <property type="entry name" value="PROKAR_LIPOPROTEIN"/>
    <property type="match status" value="1"/>
</dbReference>
<protein>
    <recommendedName>
        <fullName evidence="3">Lipoprotein</fullName>
    </recommendedName>
</protein>
<dbReference type="KEGG" id="tmar:MARIT_1935"/>
<accession>A0A2H1EBD4</accession>
<dbReference type="EMBL" id="LT634361">
    <property type="protein sequence ID" value="SFZ83188.1"/>
    <property type="molecule type" value="Genomic_DNA"/>
</dbReference>
<dbReference type="RefSeq" id="WP_100211352.1">
    <property type="nucleotide sequence ID" value="NZ_CP138495.1"/>
</dbReference>